<organism evidence="1 2">
    <name type="scientific">Lentinula raphanica</name>
    <dbReference type="NCBI Taxonomy" id="153919"/>
    <lineage>
        <taxon>Eukaryota</taxon>
        <taxon>Fungi</taxon>
        <taxon>Dikarya</taxon>
        <taxon>Basidiomycota</taxon>
        <taxon>Agaricomycotina</taxon>
        <taxon>Agaricomycetes</taxon>
        <taxon>Agaricomycetidae</taxon>
        <taxon>Agaricales</taxon>
        <taxon>Marasmiineae</taxon>
        <taxon>Omphalotaceae</taxon>
        <taxon>Lentinula</taxon>
    </lineage>
</organism>
<comment type="caution">
    <text evidence="1">The sequence shown here is derived from an EMBL/GenBank/DDBJ whole genome shotgun (WGS) entry which is preliminary data.</text>
</comment>
<dbReference type="AlphaFoldDB" id="A0AA38P3Y5"/>
<evidence type="ECO:0000313" key="1">
    <source>
        <dbReference type="EMBL" id="KAJ3835883.1"/>
    </source>
</evidence>
<keyword evidence="2" id="KW-1185">Reference proteome</keyword>
<evidence type="ECO:0000313" key="2">
    <source>
        <dbReference type="Proteomes" id="UP001163846"/>
    </source>
</evidence>
<proteinExistence type="predicted"/>
<reference evidence="1" key="1">
    <citation type="submission" date="2022-08" db="EMBL/GenBank/DDBJ databases">
        <authorList>
            <consortium name="DOE Joint Genome Institute"/>
            <person name="Min B."/>
            <person name="Riley R."/>
            <person name="Sierra-Patev S."/>
            <person name="Naranjo-Ortiz M."/>
            <person name="Looney B."/>
            <person name="Konkel Z."/>
            <person name="Slot J.C."/>
            <person name="Sakamoto Y."/>
            <person name="Steenwyk J.L."/>
            <person name="Rokas A."/>
            <person name="Carro J."/>
            <person name="Camarero S."/>
            <person name="Ferreira P."/>
            <person name="Molpeceres G."/>
            <person name="Ruiz-Duenas F.J."/>
            <person name="Serrano A."/>
            <person name="Henrissat B."/>
            <person name="Drula E."/>
            <person name="Hughes K.W."/>
            <person name="Mata J.L."/>
            <person name="Ishikawa N.K."/>
            <person name="Vargas-Isla R."/>
            <person name="Ushijima S."/>
            <person name="Smith C.A."/>
            <person name="Ahrendt S."/>
            <person name="Andreopoulos W."/>
            <person name="He G."/>
            <person name="Labutti K."/>
            <person name="Lipzen A."/>
            <person name="Ng V."/>
            <person name="Sandor L."/>
            <person name="Barry K."/>
            <person name="Martinez A.T."/>
            <person name="Xiao Y."/>
            <person name="Gibbons J.G."/>
            <person name="Terashima K."/>
            <person name="Hibbett D.S."/>
            <person name="Grigoriev I.V."/>
        </authorList>
    </citation>
    <scope>NUCLEOTIDE SEQUENCE</scope>
    <source>
        <strain evidence="1">TFB9207</strain>
    </source>
</reference>
<sequence>MSRGVSQCAQQLKILVQSPKMLRKIPKNQQKINIETRRSTTPEKRVILVQGPC</sequence>
<accession>A0AA38P3Y5</accession>
<protein>
    <submittedName>
        <fullName evidence="1">Uncharacterized protein</fullName>
    </submittedName>
</protein>
<dbReference type="Proteomes" id="UP001163846">
    <property type="component" value="Unassembled WGS sequence"/>
</dbReference>
<name>A0AA38P3Y5_9AGAR</name>
<dbReference type="EMBL" id="MU806367">
    <property type="protein sequence ID" value="KAJ3835883.1"/>
    <property type="molecule type" value="Genomic_DNA"/>
</dbReference>
<gene>
    <name evidence="1" type="ORF">F5878DRAFT_626665</name>
</gene>